<accession>A0A428N895</accession>
<sequence>MYQALTVQVTKVIQKTKDFLKLETNGGARRAVLYLCCCEPVNVGDYIKVNTTANLLGLGTGGWDIAITTFQKKEKVFGEGHIMKARYTPLQHSVFAIDSPEHPDHSIFQSSFSLQGKPVLLAELHSMLPIILLPFIHSHPYRNIGVILSDEASLAAGLSNHMTEWKQHDRIHIVTTGQAFGGTEEAVTIANAIQWLVVKQNVDNIIISMGPGTAGTATPFGYSGMALANWSNIVGSLAGRPIWVPRISFKDKRERHIGLSHHTVTPLHQFTHVSSELVLPQLKTEQQKIIESQLTSLRQQEHIRLHYQNVNELLEYWIAWYENYALEIHSMGTVVDDNVEFLKGVLAPVKYILDL</sequence>
<comment type="caution">
    <text evidence="1">The sequence shown here is derived from an EMBL/GenBank/DDBJ whole genome shotgun (WGS) entry which is preliminary data.</text>
</comment>
<evidence type="ECO:0000313" key="1">
    <source>
        <dbReference type="EMBL" id="RSL34603.1"/>
    </source>
</evidence>
<dbReference type="AlphaFoldDB" id="A0A428N895"/>
<gene>
    <name evidence="1" type="ORF">D7Z54_05540</name>
</gene>
<evidence type="ECO:0000313" key="2">
    <source>
        <dbReference type="Proteomes" id="UP000275076"/>
    </source>
</evidence>
<protein>
    <submittedName>
        <fullName evidence="1">DUF3866 family protein</fullName>
    </submittedName>
</protein>
<dbReference type="InterPro" id="IPR024479">
    <property type="entry name" value="DUF3866"/>
</dbReference>
<dbReference type="OrthoDB" id="3401376at2"/>
<dbReference type="Pfam" id="PF12982">
    <property type="entry name" value="DUF3866"/>
    <property type="match status" value="1"/>
</dbReference>
<dbReference type="EMBL" id="RBVX01000003">
    <property type="protein sequence ID" value="RSL34603.1"/>
    <property type="molecule type" value="Genomic_DNA"/>
</dbReference>
<name>A0A428N895_9BACI</name>
<keyword evidence="2" id="KW-1185">Reference proteome</keyword>
<dbReference type="Proteomes" id="UP000275076">
    <property type="component" value="Unassembled WGS sequence"/>
</dbReference>
<organism evidence="1 2">
    <name type="scientific">Salibacterium salarium</name>
    <dbReference type="NCBI Taxonomy" id="284579"/>
    <lineage>
        <taxon>Bacteria</taxon>
        <taxon>Bacillati</taxon>
        <taxon>Bacillota</taxon>
        <taxon>Bacilli</taxon>
        <taxon>Bacillales</taxon>
        <taxon>Bacillaceae</taxon>
    </lineage>
</organism>
<dbReference type="RefSeq" id="WP_125554834.1">
    <property type="nucleotide sequence ID" value="NZ_RBVX01000003.1"/>
</dbReference>
<reference evidence="1 2" key="1">
    <citation type="submission" date="2018-10" db="EMBL/GenBank/DDBJ databases">
        <title>Draft genome sequence of Bacillus salarius IM0101, isolated from a hypersaline soil in Inner Mongolia, China.</title>
        <authorList>
            <person name="Yamprayoonswat W."/>
            <person name="Boonvisut S."/>
            <person name="Jumpathong W."/>
            <person name="Sittihan S."/>
            <person name="Ruangsuj P."/>
            <person name="Wanthongcharoen S."/>
            <person name="Thongpramul N."/>
            <person name="Pimmason S."/>
            <person name="Yu B."/>
            <person name="Yasawong M."/>
        </authorList>
    </citation>
    <scope>NUCLEOTIDE SEQUENCE [LARGE SCALE GENOMIC DNA]</scope>
    <source>
        <strain evidence="1 2">IM0101</strain>
    </source>
</reference>
<proteinExistence type="predicted"/>